<organism evidence="4 5">
    <name type="scientific">Candidatus Galacturonatibacter soehngenii</name>
    <dbReference type="NCBI Taxonomy" id="2307010"/>
    <lineage>
        <taxon>Bacteria</taxon>
        <taxon>Bacillati</taxon>
        <taxon>Bacillota</taxon>
        <taxon>Clostridia</taxon>
        <taxon>Lachnospirales</taxon>
        <taxon>Lachnospiraceae</taxon>
        <taxon>Candidatus Galacturonatibacter</taxon>
    </lineage>
</organism>
<dbReference type="PANTHER" id="PTHR43072">
    <property type="entry name" value="N-ACETYLTRANSFERASE"/>
    <property type="match status" value="1"/>
</dbReference>
<feature type="domain" description="N-acetyltransferase" evidence="3">
    <location>
        <begin position="5"/>
        <end position="166"/>
    </location>
</feature>
<dbReference type="Gene3D" id="3.40.630.30">
    <property type="match status" value="1"/>
</dbReference>
<keyword evidence="1 4" id="KW-0808">Transferase</keyword>
<keyword evidence="2" id="KW-0012">Acyltransferase</keyword>
<dbReference type="Proteomes" id="UP000461768">
    <property type="component" value="Unassembled WGS sequence"/>
</dbReference>
<dbReference type="GO" id="GO:0016747">
    <property type="term" value="F:acyltransferase activity, transferring groups other than amino-acyl groups"/>
    <property type="evidence" value="ECO:0007669"/>
    <property type="project" value="InterPro"/>
</dbReference>
<evidence type="ECO:0000259" key="3">
    <source>
        <dbReference type="PROSITE" id="PS51186"/>
    </source>
</evidence>
<accession>A0A7V7UH66</accession>
<dbReference type="PANTHER" id="PTHR43072:SF23">
    <property type="entry name" value="UPF0039 PROTEIN C11D3.02C"/>
    <property type="match status" value="1"/>
</dbReference>
<reference evidence="4 5" key="1">
    <citation type="submission" date="2019-09" db="EMBL/GenBank/DDBJ databases">
        <authorList>
            <person name="Valk L.C."/>
        </authorList>
    </citation>
    <scope>NUCLEOTIDE SEQUENCE [LARGE SCALE GENOMIC DNA]</scope>
    <source>
        <strain evidence="4">GalUA</strain>
    </source>
</reference>
<dbReference type="Pfam" id="PF00583">
    <property type="entry name" value="Acetyltransf_1"/>
    <property type="match status" value="1"/>
</dbReference>
<dbReference type="AlphaFoldDB" id="A0A7V7UH66"/>
<keyword evidence="5" id="KW-1185">Reference proteome</keyword>
<protein>
    <submittedName>
        <fullName evidence="4">N-acetyltransferase</fullName>
    </submittedName>
</protein>
<evidence type="ECO:0000313" key="4">
    <source>
        <dbReference type="EMBL" id="KAB1439723.1"/>
    </source>
</evidence>
<comment type="caution">
    <text evidence="4">The sequence shown here is derived from an EMBL/GenBank/DDBJ whole genome shotgun (WGS) entry which is preliminary data.</text>
</comment>
<evidence type="ECO:0000256" key="1">
    <source>
        <dbReference type="ARBA" id="ARBA00022679"/>
    </source>
</evidence>
<dbReference type="RefSeq" id="WP_151142517.1">
    <property type="nucleotide sequence ID" value="NZ_WAGX01000004.1"/>
</dbReference>
<proteinExistence type="predicted"/>
<dbReference type="CDD" id="cd04301">
    <property type="entry name" value="NAT_SF"/>
    <property type="match status" value="1"/>
</dbReference>
<sequence>MNDLITIRDFKKSDWTYVKEIYQQGLDSNIATFQTVCPSFEEWDEGHLKDCRFVALYNDKVVGFAVLSPTSKREVYRGVVEVSIYLDTQFKNNGIGTLLLNHLIDDSEKRGFWSLYSSIIEENIGSIALHAKCGFRKVGYRENIAKDRLGNWHNTILFERRSSLIM</sequence>
<dbReference type="InterPro" id="IPR000182">
    <property type="entry name" value="GNAT_dom"/>
</dbReference>
<dbReference type="PROSITE" id="PS51186">
    <property type="entry name" value="GNAT"/>
    <property type="match status" value="1"/>
</dbReference>
<dbReference type="SUPFAM" id="SSF55729">
    <property type="entry name" value="Acyl-CoA N-acyltransferases (Nat)"/>
    <property type="match status" value="1"/>
</dbReference>
<evidence type="ECO:0000313" key="5">
    <source>
        <dbReference type="Proteomes" id="UP000461768"/>
    </source>
</evidence>
<dbReference type="EMBL" id="WAGX01000004">
    <property type="protein sequence ID" value="KAB1439723.1"/>
    <property type="molecule type" value="Genomic_DNA"/>
</dbReference>
<reference evidence="4 5" key="2">
    <citation type="submission" date="2020-02" db="EMBL/GenBank/DDBJ databases">
        <title>Candidatus Galacturonibacter soehngenii shows hetero-acetogenic catabolism of galacturonic acid but lacks a canonical carbon monoxide dehydrogenase/acetyl-CoA synthase complex.</title>
        <authorList>
            <person name="Diender M."/>
            <person name="Stouten G.R."/>
            <person name="Petersen J.F."/>
            <person name="Nielsen P.H."/>
            <person name="Dueholm M.S."/>
            <person name="Pronk J.T."/>
            <person name="Van Loosdrecht M.C.M."/>
        </authorList>
    </citation>
    <scope>NUCLEOTIDE SEQUENCE [LARGE SCALE GENOMIC DNA]</scope>
    <source>
        <strain evidence="4">GalUA</strain>
    </source>
</reference>
<dbReference type="InterPro" id="IPR016181">
    <property type="entry name" value="Acyl_CoA_acyltransferase"/>
</dbReference>
<evidence type="ECO:0000256" key="2">
    <source>
        <dbReference type="ARBA" id="ARBA00023315"/>
    </source>
</evidence>
<gene>
    <name evidence="4" type="ORF">F7O84_04870</name>
</gene>
<dbReference type="OrthoDB" id="9798006at2"/>
<name>A0A7V7UH66_9FIRM</name>